<evidence type="ECO:0000256" key="3">
    <source>
        <dbReference type="SAM" id="SignalP"/>
    </source>
</evidence>
<protein>
    <submittedName>
        <fullName evidence="4">Dipeptidyl-peptidase-3</fullName>
    </submittedName>
</protein>
<evidence type="ECO:0000313" key="4">
    <source>
        <dbReference type="EMBL" id="SFN30323.1"/>
    </source>
</evidence>
<accession>A0A1I4XY83</accession>
<dbReference type="Gene3D" id="3.30.540.30">
    <property type="match status" value="1"/>
</dbReference>
<evidence type="ECO:0000256" key="2">
    <source>
        <dbReference type="ARBA" id="ARBA00022801"/>
    </source>
</evidence>
<dbReference type="STRING" id="287099.SAMN05660413_00427"/>
<proteinExistence type="predicted"/>
<feature type="signal peptide" evidence="3">
    <location>
        <begin position="1"/>
        <end position="21"/>
    </location>
</feature>
<keyword evidence="1" id="KW-0479">Metal-binding</keyword>
<keyword evidence="3" id="KW-0732">Signal</keyword>
<evidence type="ECO:0000313" key="5">
    <source>
        <dbReference type="Proteomes" id="UP000199153"/>
    </source>
</evidence>
<dbReference type="OrthoDB" id="9812747at2"/>
<keyword evidence="2" id="KW-0378">Hydrolase</keyword>
<name>A0A1I4XY83_9FLAO</name>
<dbReference type="Pfam" id="PF03571">
    <property type="entry name" value="Peptidase_M49"/>
    <property type="match status" value="2"/>
</dbReference>
<dbReference type="GO" id="GO:0046872">
    <property type="term" value="F:metal ion binding"/>
    <property type="evidence" value="ECO:0007669"/>
    <property type="project" value="UniProtKB-KW"/>
</dbReference>
<organism evidence="4 5">
    <name type="scientific">Salegentibacter flavus</name>
    <dbReference type="NCBI Taxonomy" id="287099"/>
    <lineage>
        <taxon>Bacteria</taxon>
        <taxon>Pseudomonadati</taxon>
        <taxon>Bacteroidota</taxon>
        <taxon>Flavobacteriia</taxon>
        <taxon>Flavobacteriales</taxon>
        <taxon>Flavobacteriaceae</taxon>
        <taxon>Salegentibacter</taxon>
    </lineage>
</organism>
<dbReference type="AlphaFoldDB" id="A0A1I4XY83"/>
<dbReference type="PROSITE" id="PS51257">
    <property type="entry name" value="PROKAR_LIPOPROTEIN"/>
    <property type="match status" value="1"/>
</dbReference>
<reference evidence="4 5" key="1">
    <citation type="submission" date="2016-10" db="EMBL/GenBank/DDBJ databases">
        <authorList>
            <person name="de Groot N.N."/>
        </authorList>
    </citation>
    <scope>NUCLEOTIDE SEQUENCE [LARGE SCALE GENOMIC DNA]</scope>
    <source>
        <strain evidence="4 5">DSM 17794</strain>
    </source>
</reference>
<dbReference type="RefSeq" id="WP_093405241.1">
    <property type="nucleotide sequence ID" value="NZ_FOVL01000001.1"/>
</dbReference>
<dbReference type="GO" id="GO:0016787">
    <property type="term" value="F:hydrolase activity"/>
    <property type="evidence" value="ECO:0007669"/>
    <property type="project" value="UniProtKB-KW"/>
</dbReference>
<dbReference type="InterPro" id="IPR039461">
    <property type="entry name" value="Peptidase_M49"/>
</dbReference>
<keyword evidence="5" id="KW-1185">Reference proteome</keyword>
<dbReference type="EMBL" id="FOVL01000001">
    <property type="protein sequence ID" value="SFN30323.1"/>
    <property type="molecule type" value="Genomic_DNA"/>
</dbReference>
<gene>
    <name evidence="4" type="ORF">SAMN05660413_00427</name>
</gene>
<dbReference type="PANTHER" id="PTHR23422">
    <property type="entry name" value="DIPEPTIDYL PEPTIDASE III-RELATED"/>
    <property type="match status" value="1"/>
</dbReference>
<dbReference type="Proteomes" id="UP000199153">
    <property type="component" value="Unassembled WGS sequence"/>
</dbReference>
<evidence type="ECO:0000256" key="1">
    <source>
        <dbReference type="ARBA" id="ARBA00022723"/>
    </source>
</evidence>
<dbReference type="PANTHER" id="PTHR23422:SF11">
    <property type="entry name" value="DIPEPTIDYL PEPTIDASE 3"/>
    <property type="match status" value="1"/>
</dbReference>
<sequence length="692" mass="78500">MRKIFSIYLLVLVTVFTACDASRQGTDSPGIATPPVSETTIDTTETDHFDYLIDEFADIKILRYQIPGWEDLSLKEQKLVYYLVEAGLAGRDIMWAQNYRHNLKIRNALENIYVNYQGDKTSADWKEFETYLKRVWFSNGIHHHYSNSKLKPGFSKDYLDTLLADTNTELSGEAYEVIFNDKDAKKVNLNEEEGLLLGSAVNFYGPDVTAEEAQAFYAKEESPNPEKPLSFGLNSRLVKQNGELVEQVYKADGLYGDAITEIIKWLEKAEGVAENEKQAKALRLLIDYYTTGDLQTWDDYNVAWVKATEGNIDYINSFIEVYNDPIGYRGSYENIVQIKDFDMSKKMQVFEDNVQWFEDNAPIMDEHKKEEVVGVTYKTVVVAGEAGDASPSTPIGVNLPNANWIRKAHGSKSVSLGNIIEAYNQAGGPEKLHEFAHDEEEVRLAEKYGELSGKLHTALHEVVGHASGQINPGVGETKETLKSYASTMEEGRADLVGLYYLMDPKLEELGQTDNAEELGKASYDGYIRNAMLVQLLRIEPGDDIEESHMRNRKWVSAWAIEKGQEDGVIEKVTRDGKTYYDIKDYQKLREIFGDLLRETQRIKSEGDYEAAKNLVENYGVKVDQNFHQEVIERNEPFKSAPYSGFVNPVLVPSMDANGEITKIEVTQPESFEAQMLEYARKYNFLDENEAAE</sequence>
<feature type="chain" id="PRO_5011601411" evidence="3">
    <location>
        <begin position="22"/>
        <end position="692"/>
    </location>
</feature>